<dbReference type="GO" id="GO:0046872">
    <property type="term" value="F:metal ion binding"/>
    <property type="evidence" value="ECO:0007669"/>
    <property type="project" value="InterPro"/>
</dbReference>
<feature type="domain" description="ATP-grasp" evidence="9">
    <location>
        <begin position="119"/>
        <end position="316"/>
    </location>
</feature>
<dbReference type="PANTHER" id="PTHR18866:SF126">
    <property type="entry name" value="BIOTIN CARBOXYLASE"/>
    <property type="match status" value="1"/>
</dbReference>
<dbReference type="InterPro" id="IPR011053">
    <property type="entry name" value="Single_hybrid_motif"/>
</dbReference>
<dbReference type="SUPFAM" id="SSF56059">
    <property type="entry name" value="Glutathione synthetase ATP-binding domain-like"/>
    <property type="match status" value="1"/>
</dbReference>
<dbReference type="SMART" id="SM00878">
    <property type="entry name" value="Biotin_carb_C"/>
    <property type="match status" value="1"/>
</dbReference>
<dbReference type="InterPro" id="IPR050856">
    <property type="entry name" value="Biotin_carboxylase_complex"/>
</dbReference>
<evidence type="ECO:0000313" key="12">
    <source>
        <dbReference type="Proteomes" id="UP000325576"/>
    </source>
</evidence>
<dbReference type="InterPro" id="IPR011054">
    <property type="entry name" value="Rudment_hybrid_motif"/>
</dbReference>
<dbReference type="InterPro" id="IPR016185">
    <property type="entry name" value="PreATP-grasp_dom_sf"/>
</dbReference>
<protein>
    <submittedName>
        <fullName evidence="11">Acetyl-/propionyl-CoA carboxylase subunit alpha</fullName>
    </submittedName>
</protein>
<dbReference type="Gene3D" id="2.40.50.100">
    <property type="match status" value="1"/>
</dbReference>
<evidence type="ECO:0000259" key="8">
    <source>
        <dbReference type="PROSITE" id="PS50968"/>
    </source>
</evidence>
<feature type="domain" description="Lipoyl-binding" evidence="8">
    <location>
        <begin position="576"/>
        <end position="654"/>
    </location>
</feature>
<keyword evidence="3 7" id="KW-0547">Nucleotide-binding</keyword>
<feature type="domain" description="Biotin carboxylation" evidence="10">
    <location>
        <begin position="1"/>
        <end position="443"/>
    </location>
</feature>
<dbReference type="InterPro" id="IPR005482">
    <property type="entry name" value="Biotin_COase_C"/>
</dbReference>
<reference evidence="11 12" key="1">
    <citation type="journal article" date="2017" name="Poromechanics V (2013)">
        <title>Genomic Characterization of the Arsenic-Tolerant Actinobacterium, &lt;i&gt;Rhodococcus erythropolis&lt;/i&gt; S43.</title>
        <authorList>
            <person name="Retamal-Morales G."/>
            <person name="Mehnert M."/>
            <person name="Schwabe R."/>
            <person name="Tischler D."/>
            <person name="Schloemann M."/>
            <person name="Levican G.J."/>
        </authorList>
    </citation>
    <scope>NUCLEOTIDE SEQUENCE [LARGE SCALE GENOMIC DNA]</scope>
    <source>
        <strain evidence="11 12">S43</strain>
    </source>
</reference>
<proteinExistence type="predicted"/>
<dbReference type="AlphaFoldDB" id="A0A5N5EA20"/>
<evidence type="ECO:0000256" key="1">
    <source>
        <dbReference type="ARBA" id="ARBA00001953"/>
    </source>
</evidence>
<organism evidence="11 12">
    <name type="scientific">Rhodococcus erythropolis</name>
    <name type="common">Arthrobacter picolinophilus</name>
    <dbReference type="NCBI Taxonomy" id="1833"/>
    <lineage>
        <taxon>Bacteria</taxon>
        <taxon>Bacillati</taxon>
        <taxon>Actinomycetota</taxon>
        <taxon>Actinomycetes</taxon>
        <taxon>Mycobacteriales</taxon>
        <taxon>Nocardiaceae</taxon>
        <taxon>Rhodococcus</taxon>
        <taxon>Rhodococcus erythropolis group</taxon>
    </lineage>
</organism>
<evidence type="ECO:0000256" key="4">
    <source>
        <dbReference type="ARBA" id="ARBA00022840"/>
    </source>
</evidence>
<dbReference type="Gene3D" id="3.30.470.20">
    <property type="entry name" value="ATP-grasp fold, B domain"/>
    <property type="match status" value="1"/>
</dbReference>
<dbReference type="CDD" id="cd06850">
    <property type="entry name" value="biotinyl_domain"/>
    <property type="match status" value="1"/>
</dbReference>
<dbReference type="Pfam" id="PF00364">
    <property type="entry name" value="Biotin_lipoyl"/>
    <property type="match status" value="1"/>
</dbReference>
<dbReference type="GO" id="GO:0004075">
    <property type="term" value="F:biotin carboxylase activity"/>
    <property type="evidence" value="ECO:0007669"/>
    <property type="project" value="UniProtKB-EC"/>
</dbReference>
<dbReference type="PROSITE" id="PS50975">
    <property type="entry name" value="ATP_GRASP"/>
    <property type="match status" value="1"/>
</dbReference>
<evidence type="ECO:0000256" key="7">
    <source>
        <dbReference type="PROSITE-ProRule" id="PRU00409"/>
    </source>
</evidence>
<keyword evidence="5" id="KW-0092">Biotin</keyword>
<dbReference type="Pfam" id="PF00289">
    <property type="entry name" value="Biotin_carb_N"/>
    <property type="match status" value="1"/>
</dbReference>
<dbReference type="PROSITE" id="PS50979">
    <property type="entry name" value="BC"/>
    <property type="match status" value="1"/>
</dbReference>
<dbReference type="Pfam" id="PF02786">
    <property type="entry name" value="CPSase_L_D2"/>
    <property type="match status" value="1"/>
</dbReference>
<dbReference type="EMBL" id="MRBO01000399">
    <property type="protein sequence ID" value="KAB2584814.1"/>
    <property type="molecule type" value="Genomic_DNA"/>
</dbReference>
<dbReference type="Proteomes" id="UP000325576">
    <property type="component" value="Unassembled WGS sequence"/>
</dbReference>
<dbReference type="InterPro" id="IPR005479">
    <property type="entry name" value="CPAse_ATP-bd"/>
</dbReference>
<evidence type="ECO:0000256" key="5">
    <source>
        <dbReference type="ARBA" id="ARBA00023267"/>
    </source>
</evidence>
<comment type="cofactor">
    <cofactor evidence="1">
        <name>biotin</name>
        <dbReference type="ChEBI" id="CHEBI:57586"/>
    </cofactor>
</comment>
<dbReference type="InterPro" id="IPR001882">
    <property type="entry name" value="Biotin_BS"/>
</dbReference>
<dbReference type="InterPro" id="IPR011761">
    <property type="entry name" value="ATP-grasp"/>
</dbReference>
<accession>A0A5N5EA20</accession>
<keyword evidence="2" id="KW-0436">Ligase</keyword>
<dbReference type="InterPro" id="IPR011764">
    <property type="entry name" value="Biotin_carboxylation_dom"/>
</dbReference>
<gene>
    <name evidence="11" type="ORF">BS297_13625</name>
</gene>
<evidence type="ECO:0000256" key="3">
    <source>
        <dbReference type="ARBA" id="ARBA00022741"/>
    </source>
</evidence>
<evidence type="ECO:0000313" key="11">
    <source>
        <dbReference type="EMBL" id="KAB2584814.1"/>
    </source>
</evidence>
<comment type="catalytic activity">
    <reaction evidence="6">
        <text>N(6)-biotinyl-L-lysyl-[protein] + hydrogencarbonate + ATP = N(6)-carboxybiotinyl-L-lysyl-[protein] + ADP + phosphate + H(+)</text>
        <dbReference type="Rhea" id="RHEA:13501"/>
        <dbReference type="Rhea" id="RHEA-COMP:10505"/>
        <dbReference type="Rhea" id="RHEA-COMP:10506"/>
        <dbReference type="ChEBI" id="CHEBI:15378"/>
        <dbReference type="ChEBI" id="CHEBI:17544"/>
        <dbReference type="ChEBI" id="CHEBI:30616"/>
        <dbReference type="ChEBI" id="CHEBI:43474"/>
        <dbReference type="ChEBI" id="CHEBI:83144"/>
        <dbReference type="ChEBI" id="CHEBI:83145"/>
        <dbReference type="ChEBI" id="CHEBI:456216"/>
        <dbReference type="EC" id="6.3.4.14"/>
    </reaction>
    <physiologicalReaction direction="left-to-right" evidence="6">
        <dbReference type="Rhea" id="RHEA:13502"/>
    </physiologicalReaction>
</comment>
<name>A0A5N5EA20_RHOER</name>
<dbReference type="PANTHER" id="PTHR18866">
    <property type="entry name" value="CARBOXYLASE:PYRUVATE/ACETYL-COA/PROPIONYL-COA CARBOXYLASE"/>
    <property type="match status" value="1"/>
</dbReference>
<dbReference type="PROSITE" id="PS00867">
    <property type="entry name" value="CPSASE_2"/>
    <property type="match status" value="1"/>
</dbReference>
<evidence type="ECO:0000259" key="10">
    <source>
        <dbReference type="PROSITE" id="PS50979"/>
    </source>
</evidence>
<dbReference type="SUPFAM" id="SSF51246">
    <property type="entry name" value="Rudiment single hybrid motif"/>
    <property type="match status" value="1"/>
</dbReference>
<evidence type="ECO:0000259" key="9">
    <source>
        <dbReference type="PROSITE" id="PS50975"/>
    </source>
</evidence>
<dbReference type="InterPro" id="IPR000089">
    <property type="entry name" value="Biotin_lipoyl"/>
</dbReference>
<sequence length="655" mass="69380">MTRLLIANRGEIVTRIARTARRLGMSVVTISSPVDSHAQWHRLADHTVLLDGDIPSESYTNSDQIIAAALAADCDAVHPGYGFLSEDSDFAEAVVAAGLTFVGPAAESIALLGDKARAKKAAADAGIPTLTAWGEASADPDTVLGHVRSLDVPVLLKPVFGGGGKGMVRLHPGDDAREVITSAIGLNERNFGRGDLMIETLVERPRHIEVQVLFDSFGTGVHFFTRECSLQRRNQKIIEQAPASSVPESVLGAMQHDALRLLGGVGYVNAATVEFLVDAENRYYFLEVNTRLQVEHTVTEEVTGVDLVELQLDIALGARLPLQQRDIALRGFAVQARIYAEDPSNGFRPAPSHSVDVTWPSTVRIDSAFEGAGSIAPFYDPMIAKVIASGPTRSTALESLDRALADSSYFGGTSNIGFLRLLLATPAVRADDIHTSFVDEHLTRLIPDSAELQATAAAVAMVWTSVEEQSPVTGSSWTGPHGLHRETLRKVGSDPIGRELIADGRVVPTTVISQRSNHWIVAADGRNISVVVRGGTDEVTLSLVADGLTTTAGRLGVGTGTWVCVGGWTVKVIEKVYTAKDSDLSDGEITSKMPGTVLAVLQTGTRVSEGDVVAVVEAMKMETALRASSPGIVSAVTVAVGDVIDAGQVLAAVSP</sequence>
<keyword evidence="4 7" id="KW-0067">ATP-binding</keyword>
<dbReference type="PROSITE" id="PS00188">
    <property type="entry name" value="BIOTIN"/>
    <property type="match status" value="1"/>
</dbReference>
<dbReference type="PROSITE" id="PS50968">
    <property type="entry name" value="BIOTINYL_LIPOYL"/>
    <property type="match status" value="1"/>
</dbReference>
<dbReference type="InterPro" id="IPR005481">
    <property type="entry name" value="BC-like_N"/>
</dbReference>
<evidence type="ECO:0000256" key="6">
    <source>
        <dbReference type="ARBA" id="ARBA00048501"/>
    </source>
</evidence>
<comment type="caution">
    <text evidence="11">The sequence shown here is derived from an EMBL/GenBank/DDBJ whole genome shotgun (WGS) entry which is preliminary data.</text>
</comment>
<dbReference type="Pfam" id="PF02785">
    <property type="entry name" value="Biotin_carb_C"/>
    <property type="match status" value="1"/>
</dbReference>
<dbReference type="GO" id="GO:0005524">
    <property type="term" value="F:ATP binding"/>
    <property type="evidence" value="ECO:0007669"/>
    <property type="project" value="UniProtKB-UniRule"/>
</dbReference>
<evidence type="ECO:0000256" key="2">
    <source>
        <dbReference type="ARBA" id="ARBA00022598"/>
    </source>
</evidence>
<dbReference type="SUPFAM" id="SSF52440">
    <property type="entry name" value="PreATP-grasp domain"/>
    <property type="match status" value="1"/>
</dbReference>
<dbReference type="SUPFAM" id="SSF51230">
    <property type="entry name" value="Single hybrid motif"/>
    <property type="match status" value="1"/>
</dbReference>